<evidence type="ECO:0000256" key="1">
    <source>
        <dbReference type="ARBA" id="ARBA00005854"/>
    </source>
</evidence>
<dbReference type="GO" id="GO:0004617">
    <property type="term" value="F:phosphoglycerate dehydrogenase activity"/>
    <property type="evidence" value="ECO:0007669"/>
    <property type="project" value="UniProtKB-ARBA"/>
</dbReference>
<dbReference type="InterPro" id="IPR029753">
    <property type="entry name" value="D-isomer_DH_CS"/>
</dbReference>
<dbReference type="EMBL" id="CAJNOM010000212">
    <property type="protein sequence ID" value="CAF1235988.1"/>
    <property type="molecule type" value="Genomic_DNA"/>
</dbReference>
<gene>
    <name evidence="8" type="ORF">BJG266_LOCUS33364</name>
    <name evidence="7" type="ORF">QVE165_LOCUS27700</name>
</gene>
<dbReference type="SUPFAM" id="SSF51735">
    <property type="entry name" value="NAD(P)-binding Rossmann-fold domains"/>
    <property type="match status" value="1"/>
</dbReference>
<dbReference type="PROSITE" id="PS00671">
    <property type="entry name" value="D_2_HYDROXYACID_DH_3"/>
    <property type="match status" value="1"/>
</dbReference>
<comment type="caution">
    <text evidence="7">The sequence shown here is derived from an EMBL/GenBank/DDBJ whole genome shotgun (WGS) entry which is preliminary data.</text>
</comment>
<protein>
    <recommendedName>
        <fullName evidence="10">D-lactate dehydrogenase</fullName>
    </recommendedName>
</protein>
<keyword evidence="3" id="KW-0520">NAD</keyword>
<organism evidence="7 9">
    <name type="scientific">Adineta steineri</name>
    <dbReference type="NCBI Taxonomy" id="433720"/>
    <lineage>
        <taxon>Eukaryota</taxon>
        <taxon>Metazoa</taxon>
        <taxon>Spiralia</taxon>
        <taxon>Gnathifera</taxon>
        <taxon>Rotifera</taxon>
        <taxon>Eurotatoria</taxon>
        <taxon>Bdelloidea</taxon>
        <taxon>Adinetida</taxon>
        <taxon>Adinetidae</taxon>
        <taxon>Adineta</taxon>
    </lineage>
</organism>
<proteinExistence type="inferred from homology"/>
<sequence>MKRRNNDSILSNNNDTNIIFRILMYSTKEYDKLSFDTKLKDLKQPEKYEINYTHQHLSKDSVKQAKGYECICIFVNDDGSREVLEKLKQIGVKLIVLRCAGFNNVDIKAAEEFHIEIGYVPSYSPNAVAEHAVALVMALNRRLHRAYDRIRNGDFRLDGLVGFDMNGKTVGVLGTGRIGQFTIRIFRGFGCRVIAYDLYKIKDEDRHALGFEYAELDDIYTQADIISIHLPLDHKTKHLINAQSIEKMKKGVILVNTARGGLIDTKALINALKSGHVAGAGLDVYEHEHKYFFNDFSSTIIDDDILIQLISYPNVILTAHQAFLTQEALCSIAKVTFENIYTFFTTGKPVNTPKL</sequence>
<dbReference type="GO" id="GO:0051287">
    <property type="term" value="F:NAD binding"/>
    <property type="evidence" value="ECO:0007669"/>
    <property type="project" value="InterPro"/>
</dbReference>
<dbReference type="CDD" id="cd12183">
    <property type="entry name" value="LDH_like_2"/>
    <property type="match status" value="1"/>
</dbReference>
<dbReference type="Proteomes" id="UP000663832">
    <property type="component" value="Unassembled WGS sequence"/>
</dbReference>
<dbReference type="Pfam" id="PF02826">
    <property type="entry name" value="2-Hacid_dh_C"/>
    <property type="match status" value="1"/>
</dbReference>
<dbReference type="Proteomes" id="UP000663877">
    <property type="component" value="Unassembled WGS sequence"/>
</dbReference>
<name>A0A814YWU2_9BILA</name>
<dbReference type="Pfam" id="PF00389">
    <property type="entry name" value="2-Hacid_dh"/>
    <property type="match status" value="1"/>
</dbReference>
<evidence type="ECO:0000259" key="6">
    <source>
        <dbReference type="Pfam" id="PF02826"/>
    </source>
</evidence>
<feature type="domain" description="D-isomer specific 2-hydroxyacid dehydrogenase NAD-binding" evidence="6">
    <location>
        <begin position="133"/>
        <end position="322"/>
    </location>
</feature>
<dbReference type="PANTHER" id="PTHR43026:SF1">
    <property type="entry name" value="2-HYDROXYACID DEHYDROGENASE HOMOLOG 1-RELATED"/>
    <property type="match status" value="1"/>
</dbReference>
<dbReference type="InterPro" id="IPR036291">
    <property type="entry name" value="NAD(P)-bd_dom_sf"/>
</dbReference>
<reference evidence="7" key="1">
    <citation type="submission" date="2021-02" db="EMBL/GenBank/DDBJ databases">
        <authorList>
            <person name="Nowell W R."/>
        </authorList>
    </citation>
    <scope>NUCLEOTIDE SEQUENCE</scope>
</reference>
<dbReference type="GO" id="GO:0047545">
    <property type="term" value="F:(S)-2-hydroxyglutarate dehydrogenase activity"/>
    <property type="evidence" value="ECO:0007669"/>
    <property type="project" value="UniProtKB-ARBA"/>
</dbReference>
<dbReference type="AlphaFoldDB" id="A0A814YWU2"/>
<dbReference type="OrthoDB" id="298012at2759"/>
<feature type="domain" description="D-isomer specific 2-hydroxyacid dehydrogenase catalytic" evidence="5">
    <location>
        <begin position="41"/>
        <end position="351"/>
    </location>
</feature>
<dbReference type="InterPro" id="IPR006139">
    <property type="entry name" value="D-isomer_2_OHA_DH_cat_dom"/>
</dbReference>
<evidence type="ECO:0000256" key="2">
    <source>
        <dbReference type="ARBA" id="ARBA00023002"/>
    </source>
</evidence>
<evidence type="ECO:0000256" key="4">
    <source>
        <dbReference type="RuleBase" id="RU003719"/>
    </source>
</evidence>
<dbReference type="PANTHER" id="PTHR43026">
    <property type="entry name" value="2-HYDROXYACID DEHYDROGENASE HOMOLOG 1-RELATED"/>
    <property type="match status" value="1"/>
</dbReference>
<evidence type="ECO:0000259" key="5">
    <source>
        <dbReference type="Pfam" id="PF00389"/>
    </source>
</evidence>
<comment type="similarity">
    <text evidence="1 4">Belongs to the D-isomer specific 2-hydroxyacid dehydrogenase family.</text>
</comment>
<dbReference type="InterPro" id="IPR006140">
    <property type="entry name" value="D-isomer_DH_NAD-bd"/>
</dbReference>
<evidence type="ECO:0000313" key="9">
    <source>
        <dbReference type="Proteomes" id="UP000663832"/>
    </source>
</evidence>
<dbReference type="InterPro" id="IPR029752">
    <property type="entry name" value="D-isomer_DH_CS1"/>
</dbReference>
<evidence type="ECO:0008006" key="10">
    <source>
        <dbReference type="Google" id="ProtNLM"/>
    </source>
</evidence>
<accession>A0A814YWU2</accession>
<dbReference type="SUPFAM" id="SSF52283">
    <property type="entry name" value="Formate/glycerate dehydrogenase catalytic domain-like"/>
    <property type="match status" value="1"/>
</dbReference>
<dbReference type="Gene3D" id="3.40.50.720">
    <property type="entry name" value="NAD(P)-binding Rossmann-like Domain"/>
    <property type="match status" value="2"/>
</dbReference>
<keyword evidence="9" id="KW-1185">Reference proteome</keyword>
<evidence type="ECO:0000256" key="3">
    <source>
        <dbReference type="ARBA" id="ARBA00023027"/>
    </source>
</evidence>
<dbReference type="PROSITE" id="PS00065">
    <property type="entry name" value="D_2_HYDROXYACID_DH_1"/>
    <property type="match status" value="1"/>
</dbReference>
<evidence type="ECO:0000313" key="8">
    <source>
        <dbReference type="EMBL" id="CAF1321322.1"/>
    </source>
</evidence>
<dbReference type="GO" id="GO:0006564">
    <property type="term" value="P:L-serine biosynthetic process"/>
    <property type="evidence" value="ECO:0007669"/>
    <property type="project" value="UniProtKB-ARBA"/>
</dbReference>
<dbReference type="FunFam" id="3.40.50.720:FF:000041">
    <property type="entry name" value="D-3-phosphoglycerate dehydrogenase"/>
    <property type="match status" value="1"/>
</dbReference>
<keyword evidence="2 4" id="KW-0560">Oxidoreductase</keyword>
<dbReference type="EMBL" id="CAJNOI010000635">
    <property type="protein sequence ID" value="CAF1321322.1"/>
    <property type="molecule type" value="Genomic_DNA"/>
</dbReference>
<dbReference type="InterPro" id="IPR058205">
    <property type="entry name" value="D-LDH-like"/>
</dbReference>
<evidence type="ECO:0000313" key="7">
    <source>
        <dbReference type="EMBL" id="CAF1235988.1"/>
    </source>
</evidence>
<dbReference type="PROSITE" id="PS00670">
    <property type="entry name" value="D_2_HYDROXYACID_DH_2"/>
    <property type="match status" value="1"/>
</dbReference>